<reference evidence="4 5" key="1">
    <citation type="submission" date="2020-02" db="EMBL/GenBank/DDBJ databases">
        <title>The whole genome sequence of CPCC 205119.</title>
        <authorList>
            <person name="Jiang Z."/>
        </authorList>
    </citation>
    <scope>NUCLEOTIDE SEQUENCE [LARGE SCALE GENOMIC DNA]</scope>
    <source>
        <strain evidence="4 5">CPCC 205119</strain>
    </source>
</reference>
<dbReference type="Proteomes" id="UP000470470">
    <property type="component" value="Unassembled WGS sequence"/>
</dbReference>
<name>A0A7K3WI00_9ACTN</name>
<dbReference type="Pfam" id="PF10099">
    <property type="entry name" value="RskA_C"/>
    <property type="match status" value="1"/>
</dbReference>
<accession>A0A7K3WI00</accession>
<keyword evidence="2" id="KW-1133">Transmembrane helix</keyword>
<sequence>MQHCTREELALAALSEPLTPDQDAHLASCGACSAEVGSLRRGVDTLTALPRPATAPAVLPPPAVWSAIAAATGVSATPRPEVLAASAAAGGAPGAPPPPAPTAAAPRPPADPPVDELALRRRARRRWLAAVAASLAVGIVVGASGAALVGRSDDAVTVAAAGLSPYGGSDASGEAVLRVRDDESRVLDVRLTVRPTGGDYFEVWLLDPASQRMIALGVLDGGQTALPVPDGVDTSVFRTVDVSREAVDGDPAHSAFSIARGEL</sequence>
<evidence type="ECO:0000313" key="4">
    <source>
        <dbReference type="EMBL" id="NEL55996.1"/>
    </source>
</evidence>
<dbReference type="GO" id="GO:0005886">
    <property type="term" value="C:plasma membrane"/>
    <property type="evidence" value="ECO:0007669"/>
    <property type="project" value="InterPro"/>
</dbReference>
<evidence type="ECO:0000313" key="5">
    <source>
        <dbReference type="Proteomes" id="UP000470470"/>
    </source>
</evidence>
<dbReference type="EMBL" id="JAAGWK010000028">
    <property type="protein sequence ID" value="NEL55996.1"/>
    <property type="molecule type" value="Genomic_DNA"/>
</dbReference>
<evidence type="ECO:0000259" key="3">
    <source>
        <dbReference type="Pfam" id="PF10099"/>
    </source>
</evidence>
<gene>
    <name evidence="4" type="ORF">G1H19_18645</name>
</gene>
<feature type="transmembrane region" description="Helical" evidence="2">
    <location>
        <begin position="127"/>
        <end position="149"/>
    </location>
</feature>
<evidence type="ECO:0000256" key="1">
    <source>
        <dbReference type="SAM" id="MobiDB-lite"/>
    </source>
</evidence>
<comment type="caution">
    <text evidence="4">The sequence shown here is derived from an EMBL/GenBank/DDBJ whole genome shotgun (WGS) entry which is preliminary data.</text>
</comment>
<evidence type="ECO:0000256" key="2">
    <source>
        <dbReference type="SAM" id="Phobius"/>
    </source>
</evidence>
<proteinExistence type="predicted"/>
<organism evidence="4 5">
    <name type="scientific">Goekera deserti</name>
    <dbReference type="NCBI Taxonomy" id="2497753"/>
    <lineage>
        <taxon>Bacteria</taxon>
        <taxon>Bacillati</taxon>
        <taxon>Actinomycetota</taxon>
        <taxon>Actinomycetes</taxon>
        <taxon>Geodermatophilales</taxon>
        <taxon>Geodermatophilaceae</taxon>
        <taxon>Goekera</taxon>
    </lineage>
</organism>
<feature type="domain" description="Anti-sigma K factor RskA C-terminal" evidence="3">
    <location>
        <begin position="129"/>
        <end position="252"/>
    </location>
</feature>
<dbReference type="InterPro" id="IPR018764">
    <property type="entry name" value="RskA_C"/>
</dbReference>
<keyword evidence="2" id="KW-0472">Membrane</keyword>
<keyword evidence="2" id="KW-0812">Transmembrane</keyword>
<keyword evidence="5" id="KW-1185">Reference proteome</keyword>
<feature type="compositionally biased region" description="Pro residues" evidence="1">
    <location>
        <begin position="94"/>
        <end position="112"/>
    </location>
</feature>
<dbReference type="AlphaFoldDB" id="A0A7K3WI00"/>
<feature type="region of interest" description="Disordered" evidence="1">
    <location>
        <begin position="86"/>
        <end position="114"/>
    </location>
</feature>
<protein>
    <submittedName>
        <fullName evidence="4">ABC transporter substrate-binding protein</fullName>
    </submittedName>
</protein>